<protein>
    <recommendedName>
        <fullName evidence="3">Resolvase HTH domain-containing protein</fullName>
    </recommendedName>
</protein>
<keyword evidence="2" id="KW-1185">Reference proteome</keyword>
<evidence type="ECO:0000313" key="2">
    <source>
        <dbReference type="Proteomes" id="UP000663090"/>
    </source>
</evidence>
<sequence>MQGKNKYSKTNEWKDLVGKDTQARAIAAKSMRDAGMRVVDIAAHFDLTPGRIYEYLRK</sequence>
<dbReference type="Proteomes" id="UP000663090">
    <property type="component" value="Chromosome"/>
</dbReference>
<evidence type="ECO:0008006" key="3">
    <source>
        <dbReference type="Google" id="ProtNLM"/>
    </source>
</evidence>
<dbReference type="RefSeq" id="WP_206718828.1">
    <property type="nucleotide sequence ID" value="NZ_CP071091.1"/>
</dbReference>
<reference evidence="1 2" key="1">
    <citation type="submission" date="2021-02" db="EMBL/GenBank/DDBJ databases">
        <title>De Novo genome assembly of isolated myxobacteria.</title>
        <authorList>
            <person name="Stevens D.C."/>
        </authorList>
    </citation>
    <scope>NUCLEOTIDE SEQUENCE [LARGE SCALE GENOMIC DNA]</scope>
    <source>
        <strain evidence="1 2">SCHIC003</strain>
    </source>
</reference>
<dbReference type="EMBL" id="CP071091">
    <property type="protein sequence ID" value="QSQ17194.1"/>
    <property type="molecule type" value="Genomic_DNA"/>
</dbReference>
<proteinExistence type="predicted"/>
<accession>A0ABX7NI77</accession>
<gene>
    <name evidence="1" type="ORF">JY572_14525</name>
</gene>
<organism evidence="1 2">
    <name type="scientific">Myxococcus landrumensis</name>
    <dbReference type="NCBI Taxonomy" id="2813577"/>
    <lineage>
        <taxon>Bacteria</taxon>
        <taxon>Pseudomonadati</taxon>
        <taxon>Myxococcota</taxon>
        <taxon>Myxococcia</taxon>
        <taxon>Myxococcales</taxon>
        <taxon>Cystobacterineae</taxon>
        <taxon>Myxococcaceae</taxon>
        <taxon>Myxococcus</taxon>
    </lineage>
</organism>
<name>A0ABX7NI77_9BACT</name>
<evidence type="ECO:0000313" key="1">
    <source>
        <dbReference type="EMBL" id="QSQ17194.1"/>
    </source>
</evidence>